<comment type="caution">
    <text evidence="9">The sequence shown here is derived from an EMBL/GenBank/DDBJ whole genome shotgun (WGS) entry which is preliminary data.</text>
</comment>
<comment type="subcellular location">
    <subcellularLocation>
        <location evidence="1">Nucleus</location>
    </subcellularLocation>
</comment>
<dbReference type="AlphaFoldDB" id="A0AA88QVK3"/>
<evidence type="ECO:0000313" key="9">
    <source>
        <dbReference type="EMBL" id="KAK2976957.1"/>
    </source>
</evidence>
<keyword evidence="4" id="KW-0862">Zinc</keyword>
<accession>A0AA88QVK3</accession>
<sequence>MASEASSTSAASQGSHLHDRDYQRNMKMKEKEALEEFEEPQNPPESGSTSRVPLNLVLSNVDENYASSKLELTLYAPSARESSNIEATLHKSSRVFSCNFCKREFSTSQALGGHQNAHKQERALAKRRHGIKMAPFGGPPLYYRPYYPYSNFTHFPLFGGGFLNGSLGARMDSLIHKSSYPSPNGGATLRLGQHDGSPSIITVDMLRLEGLKARSGGIEAATGEVPNISEINLATTNHGATINDNNDGENPWYCLGRKETDHADESSGLDLNLKL</sequence>
<dbReference type="EMBL" id="JAVXUO010002022">
    <property type="protein sequence ID" value="KAK2976957.1"/>
    <property type="molecule type" value="Genomic_DNA"/>
</dbReference>
<gene>
    <name evidence="9" type="ORF">RJ640_008169</name>
</gene>
<evidence type="ECO:0000259" key="8">
    <source>
        <dbReference type="PROSITE" id="PS50157"/>
    </source>
</evidence>
<dbReference type="SUPFAM" id="SSF57667">
    <property type="entry name" value="beta-beta-alpha zinc fingers"/>
    <property type="match status" value="1"/>
</dbReference>
<keyword evidence="10" id="KW-1185">Reference proteome</keyword>
<evidence type="ECO:0000256" key="1">
    <source>
        <dbReference type="ARBA" id="ARBA00004123"/>
    </source>
</evidence>
<keyword evidence="2" id="KW-0479">Metal-binding</keyword>
<name>A0AA88QVK3_9ASTE</name>
<dbReference type="InterPro" id="IPR036236">
    <property type="entry name" value="Znf_C2H2_sf"/>
</dbReference>
<reference evidence="9" key="1">
    <citation type="submission" date="2022-12" db="EMBL/GenBank/DDBJ databases">
        <title>Draft genome assemblies for two species of Escallonia (Escalloniales).</title>
        <authorList>
            <person name="Chanderbali A."/>
            <person name="Dervinis C."/>
            <person name="Anghel I."/>
            <person name="Soltis D."/>
            <person name="Soltis P."/>
            <person name="Zapata F."/>
        </authorList>
    </citation>
    <scope>NUCLEOTIDE SEQUENCE</scope>
    <source>
        <strain evidence="9">UCBG92.1500</strain>
        <tissue evidence="9">Leaf</tissue>
    </source>
</reference>
<evidence type="ECO:0000313" key="10">
    <source>
        <dbReference type="Proteomes" id="UP001187471"/>
    </source>
</evidence>
<keyword evidence="3 6" id="KW-0863">Zinc-finger</keyword>
<feature type="compositionally biased region" description="Low complexity" evidence="7">
    <location>
        <begin position="1"/>
        <end position="15"/>
    </location>
</feature>
<proteinExistence type="predicted"/>
<feature type="domain" description="C2H2-type" evidence="8">
    <location>
        <begin position="96"/>
        <end position="123"/>
    </location>
</feature>
<dbReference type="PANTHER" id="PTHR47287">
    <property type="entry name" value="C2H2 AND C2HC ZINC FINGERS SUPERFAMILY PROTEIN"/>
    <property type="match status" value="1"/>
</dbReference>
<evidence type="ECO:0000256" key="7">
    <source>
        <dbReference type="SAM" id="MobiDB-lite"/>
    </source>
</evidence>
<keyword evidence="5" id="KW-0539">Nucleus</keyword>
<dbReference type="Pfam" id="PF13912">
    <property type="entry name" value="zf-C2H2_6"/>
    <property type="match status" value="1"/>
</dbReference>
<evidence type="ECO:0000256" key="6">
    <source>
        <dbReference type="PROSITE-ProRule" id="PRU00042"/>
    </source>
</evidence>
<organism evidence="9 10">
    <name type="scientific">Escallonia rubra</name>
    <dbReference type="NCBI Taxonomy" id="112253"/>
    <lineage>
        <taxon>Eukaryota</taxon>
        <taxon>Viridiplantae</taxon>
        <taxon>Streptophyta</taxon>
        <taxon>Embryophyta</taxon>
        <taxon>Tracheophyta</taxon>
        <taxon>Spermatophyta</taxon>
        <taxon>Magnoliopsida</taxon>
        <taxon>eudicotyledons</taxon>
        <taxon>Gunneridae</taxon>
        <taxon>Pentapetalae</taxon>
        <taxon>asterids</taxon>
        <taxon>campanulids</taxon>
        <taxon>Escalloniales</taxon>
        <taxon>Escalloniaceae</taxon>
        <taxon>Escallonia</taxon>
    </lineage>
</organism>
<feature type="compositionally biased region" description="Basic and acidic residues" evidence="7">
    <location>
        <begin position="16"/>
        <end position="34"/>
    </location>
</feature>
<dbReference type="PROSITE" id="PS50157">
    <property type="entry name" value="ZINC_FINGER_C2H2_2"/>
    <property type="match status" value="1"/>
</dbReference>
<dbReference type="GO" id="GO:0009788">
    <property type="term" value="P:negative regulation of abscisic acid-activated signaling pathway"/>
    <property type="evidence" value="ECO:0007669"/>
    <property type="project" value="InterPro"/>
</dbReference>
<dbReference type="PROSITE" id="PS00028">
    <property type="entry name" value="ZINC_FINGER_C2H2_1"/>
    <property type="match status" value="1"/>
</dbReference>
<evidence type="ECO:0000256" key="5">
    <source>
        <dbReference type="ARBA" id="ARBA00023242"/>
    </source>
</evidence>
<dbReference type="PANTHER" id="PTHR47287:SF9">
    <property type="entry name" value="ZINC FINGER PROTEIN 4-LIKE"/>
    <property type="match status" value="1"/>
</dbReference>
<dbReference type="InterPro" id="IPR013087">
    <property type="entry name" value="Znf_C2H2_type"/>
</dbReference>
<feature type="region of interest" description="Disordered" evidence="7">
    <location>
        <begin position="1"/>
        <end position="51"/>
    </location>
</feature>
<evidence type="ECO:0000256" key="2">
    <source>
        <dbReference type="ARBA" id="ARBA00022723"/>
    </source>
</evidence>
<evidence type="ECO:0000256" key="4">
    <source>
        <dbReference type="ARBA" id="ARBA00022833"/>
    </source>
</evidence>
<protein>
    <recommendedName>
        <fullName evidence="8">C2H2-type domain-containing protein</fullName>
    </recommendedName>
</protein>
<dbReference type="Proteomes" id="UP001187471">
    <property type="component" value="Unassembled WGS sequence"/>
</dbReference>
<dbReference type="Gene3D" id="3.30.160.60">
    <property type="entry name" value="Classic Zinc Finger"/>
    <property type="match status" value="1"/>
</dbReference>
<dbReference type="InterPro" id="IPR044246">
    <property type="entry name" value="ZFP3-like"/>
</dbReference>
<evidence type="ECO:0000256" key="3">
    <source>
        <dbReference type="ARBA" id="ARBA00022771"/>
    </source>
</evidence>
<dbReference type="GO" id="GO:0005634">
    <property type="term" value="C:nucleus"/>
    <property type="evidence" value="ECO:0007669"/>
    <property type="project" value="UniProtKB-SubCell"/>
</dbReference>
<dbReference type="GO" id="GO:0008270">
    <property type="term" value="F:zinc ion binding"/>
    <property type="evidence" value="ECO:0007669"/>
    <property type="project" value="UniProtKB-KW"/>
</dbReference>